<proteinExistence type="inferred from homology"/>
<name>A0A8C3K1D7_9CHAR</name>
<organism evidence="2 3">
    <name type="scientific">Calidris pygmaea</name>
    <name type="common">Spoon-billed sandpiper</name>
    <dbReference type="NCBI Taxonomy" id="425635"/>
    <lineage>
        <taxon>Eukaryota</taxon>
        <taxon>Metazoa</taxon>
        <taxon>Chordata</taxon>
        <taxon>Craniata</taxon>
        <taxon>Vertebrata</taxon>
        <taxon>Euteleostomi</taxon>
        <taxon>Archelosauria</taxon>
        <taxon>Archosauria</taxon>
        <taxon>Dinosauria</taxon>
        <taxon>Saurischia</taxon>
        <taxon>Theropoda</taxon>
        <taxon>Coelurosauria</taxon>
        <taxon>Aves</taxon>
        <taxon>Neognathae</taxon>
        <taxon>Neoaves</taxon>
        <taxon>Charadriiformes</taxon>
        <taxon>Scolopacidae</taxon>
        <taxon>Calidris</taxon>
    </lineage>
</organism>
<evidence type="ECO:0000313" key="2">
    <source>
        <dbReference type="Ensembl" id="ENSCPGP00000014123.1"/>
    </source>
</evidence>
<dbReference type="GO" id="GO:0016491">
    <property type="term" value="F:oxidoreductase activity"/>
    <property type="evidence" value="ECO:0007669"/>
    <property type="project" value="TreeGrafter"/>
</dbReference>
<dbReference type="Gene3D" id="3.40.50.720">
    <property type="entry name" value="NAD(P)-binding Rossmann-like Domain"/>
    <property type="match status" value="1"/>
</dbReference>
<keyword evidence="3" id="KW-1185">Reference proteome</keyword>
<reference evidence="2" key="2">
    <citation type="submission" date="2025-09" db="UniProtKB">
        <authorList>
            <consortium name="Ensembl"/>
        </authorList>
    </citation>
    <scope>IDENTIFICATION</scope>
</reference>
<dbReference type="Proteomes" id="UP000694419">
    <property type="component" value="Unplaced"/>
</dbReference>
<comment type="similarity">
    <text evidence="1">Belongs to the short-chain dehydrogenases/reductases (SDR) family.</text>
</comment>
<reference evidence="2" key="1">
    <citation type="submission" date="2025-08" db="UniProtKB">
        <authorList>
            <consortium name="Ensembl"/>
        </authorList>
    </citation>
    <scope>IDENTIFICATION</scope>
</reference>
<dbReference type="SUPFAM" id="SSF51735">
    <property type="entry name" value="NAD(P)-binding Rossmann-fold domains"/>
    <property type="match status" value="1"/>
</dbReference>
<evidence type="ECO:0000256" key="1">
    <source>
        <dbReference type="ARBA" id="ARBA00006484"/>
    </source>
</evidence>
<protein>
    <submittedName>
        <fullName evidence="2">Dehydrogenase/reductase 9</fullName>
    </submittedName>
</protein>
<dbReference type="AlphaFoldDB" id="A0A8C3K1D7"/>
<dbReference type="PANTHER" id="PTHR43313:SF15">
    <property type="entry name" value="DEHYDROGENASE_REDUCTASE SDR FAMILY MEMBER 9"/>
    <property type="match status" value="1"/>
</dbReference>
<dbReference type="PANTHER" id="PTHR43313">
    <property type="entry name" value="SHORT-CHAIN DEHYDROGENASE/REDUCTASE FAMILY 9C"/>
    <property type="match status" value="1"/>
</dbReference>
<dbReference type="GO" id="GO:0008202">
    <property type="term" value="P:steroid metabolic process"/>
    <property type="evidence" value="ECO:0007669"/>
    <property type="project" value="TreeGrafter"/>
</dbReference>
<dbReference type="InterPro" id="IPR036291">
    <property type="entry name" value="NAD(P)-bd_dom_sf"/>
</dbReference>
<accession>A0A8C3K1D7</accession>
<sequence length="181" mass="20479">MLCYILVFLGIISLWWHWRTRDRMKVTDLAGKYIFITGCDTGFGNMAAKIFDKKGFRVFASCLTETGAKELKAVTSKQLQTVLLDVRNSESVKKVAAWVKAEVQSEDAAKKEKLSRICLNKDISPVIQCMEHALTSLHPRAHYVVGQDAKFFWNPLSRMPAAIQDFLLLRNRVELAASNAK</sequence>
<evidence type="ECO:0000313" key="3">
    <source>
        <dbReference type="Proteomes" id="UP000694419"/>
    </source>
</evidence>
<dbReference type="Pfam" id="PF00106">
    <property type="entry name" value="adh_short"/>
    <property type="match status" value="1"/>
</dbReference>
<dbReference type="InterPro" id="IPR002347">
    <property type="entry name" value="SDR_fam"/>
</dbReference>
<dbReference type="Ensembl" id="ENSCPGT00000015486.1">
    <property type="protein sequence ID" value="ENSCPGP00000014123.1"/>
    <property type="gene ID" value="ENSCPGG00000009976.1"/>
</dbReference>